<feature type="domain" description="ATP-grasp" evidence="2">
    <location>
        <begin position="109"/>
        <end position="347"/>
    </location>
</feature>
<evidence type="ECO:0000256" key="1">
    <source>
        <dbReference type="PROSITE-ProRule" id="PRU00409"/>
    </source>
</evidence>
<dbReference type="AlphaFoldDB" id="A0A1H8DX11"/>
<dbReference type="InterPro" id="IPR011761">
    <property type="entry name" value="ATP-grasp"/>
</dbReference>
<keyword evidence="1" id="KW-0547">Nucleotide-binding</keyword>
<evidence type="ECO:0000313" key="3">
    <source>
        <dbReference type="EMBL" id="SEN11394.1"/>
    </source>
</evidence>
<dbReference type="SUPFAM" id="SSF56059">
    <property type="entry name" value="Glutathione synthetase ATP-binding domain-like"/>
    <property type="match status" value="1"/>
</dbReference>
<proteinExistence type="predicted"/>
<dbReference type="Proteomes" id="UP000198553">
    <property type="component" value="Unassembled WGS sequence"/>
</dbReference>
<dbReference type="STRING" id="930146.SAMN05192533_10972"/>
<evidence type="ECO:0000259" key="2">
    <source>
        <dbReference type="PROSITE" id="PS50975"/>
    </source>
</evidence>
<evidence type="ECO:0000313" key="4">
    <source>
        <dbReference type="Proteomes" id="UP000198553"/>
    </source>
</evidence>
<dbReference type="RefSeq" id="WP_090746438.1">
    <property type="nucleotide sequence ID" value="NZ_FOBW01000009.1"/>
</dbReference>
<dbReference type="EMBL" id="FOBW01000009">
    <property type="protein sequence ID" value="SEN11394.1"/>
    <property type="molecule type" value="Genomic_DNA"/>
</dbReference>
<dbReference type="Pfam" id="PF14398">
    <property type="entry name" value="ATPgrasp_YheCD"/>
    <property type="match status" value="1"/>
</dbReference>
<dbReference type="GO" id="GO:0046872">
    <property type="term" value="F:metal ion binding"/>
    <property type="evidence" value="ECO:0007669"/>
    <property type="project" value="InterPro"/>
</dbReference>
<sequence length="369" mass="42678">MYRFGFITLNPELEHNYFTKIAERAQKYKIECFRFAPTNINPITHHVSGEKYLATEKKWHKAEFPMPEILYDRCFYGEQPIAKTSLAIMKWLKKREDLLFLGSGLPNKWSIYETLSNSSLSPYIVRTTKAADPKQILALLNEERKIILKPAFGSGGMGIVKMEIENEKISICIDKSQEVIHSTFPNTHSAHIWLERLLNQKDYLIQPFLQLVDRQECPFDLRVLMQKDEDGYWVERGRGIRTGKRKGILSNLSAGAITKPFRDWIDTFDRSTSEFLNNELSEVLTQLPKIIEQEYPPLFELGIDIGISKDLGIWILDVNSKPGRKVVLETNPTAEDSLYEAPLVYGRKLVLNHEKVRQSNEKTLSNRNK</sequence>
<dbReference type="OrthoDB" id="7869153at2"/>
<protein>
    <submittedName>
        <fullName evidence="3">YheC/D like ATP-grasp</fullName>
    </submittedName>
</protein>
<accession>A0A1H8DX11</accession>
<dbReference type="InterPro" id="IPR026838">
    <property type="entry name" value="YheC/D"/>
</dbReference>
<reference evidence="4" key="1">
    <citation type="submission" date="2016-10" db="EMBL/GenBank/DDBJ databases">
        <authorList>
            <person name="Varghese N."/>
            <person name="Submissions S."/>
        </authorList>
    </citation>
    <scope>NUCLEOTIDE SEQUENCE [LARGE SCALE GENOMIC DNA]</scope>
    <source>
        <strain evidence="4">B48,IBRC-M 10115,DSM 25386,CECT 8001</strain>
    </source>
</reference>
<dbReference type="Gene3D" id="3.30.1490.20">
    <property type="entry name" value="ATP-grasp fold, A domain"/>
    <property type="match status" value="1"/>
</dbReference>
<gene>
    <name evidence="3" type="ORF">SAMN05192533_10972</name>
</gene>
<name>A0A1H8DX11_9BACI</name>
<keyword evidence="4" id="KW-1185">Reference proteome</keyword>
<dbReference type="InterPro" id="IPR013815">
    <property type="entry name" value="ATP_grasp_subdomain_1"/>
</dbReference>
<keyword evidence="1" id="KW-0067">ATP-binding</keyword>
<dbReference type="GO" id="GO:0005524">
    <property type="term" value="F:ATP binding"/>
    <property type="evidence" value="ECO:0007669"/>
    <property type="project" value="UniProtKB-UniRule"/>
</dbReference>
<dbReference type="PROSITE" id="PS50975">
    <property type="entry name" value="ATP_GRASP"/>
    <property type="match status" value="1"/>
</dbReference>
<organism evidence="3 4">
    <name type="scientific">Mesobacillus persicus</name>
    <dbReference type="NCBI Taxonomy" id="930146"/>
    <lineage>
        <taxon>Bacteria</taxon>
        <taxon>Bacillati</taxon>
        <taxon>Bacillota</taxon>
        <taxon>Bacilli</taxon>
        <taxon>Bacillales</taxon>
        <taxon>Bacillaceae</taxon>
        <taxon>Mesobacillus</taxon>
    </lineage>
</organism>